<evidence type="ECO:0000313" key="4">
    <source>
        <dbReference type="Proteomes" id="UP000318483"/>
    </source>
</evidence>
<reference evidence="3 4" key="1">
    <citation type="submission" date="2019-07" db="EMBL/GenBank/DDBJ databases">
        <title>Litoreibacter alkalisoli sp. nov., isolated from saline-alkaline soil.</title>
        <authorList>
            <person name="Wang S."/>
            <person name="Xu L."/>
            <person name="Xing Y.-T."/>
            <person name="Sun J.-Q."/>
        </authorList>
    </citation>
    <scope>NUCLEOTIDE SEQUENCE [LARGE SCALE GENOMIC DNA]</scope>
    <source>
        <strain evidence="3 4">LN3S51</strain>
        <plasmid evidence="3 4">unnamed4</plasmid>
    </source>
</reference>
<dbReference type="PRINTS" id="PR01713">
    <property type="entry name" value="NUCEPIMERASE"/>
</dbReference>
<dbReference type="OrthoDB" id="9801785at2"/>
<dbReference type="KEGG" id="lit:FPZ52_18015"/>
<dbReference type="EMBL" id="CP042265">
    <property type="protein sequence ID" value="QDY71569.1"/>
    <property type="molecule type" value="Genomic_DNA"/>
</dbReference>
<dbReference type="AlphaFoldDB" id="A0A5B8IBI0"/>
<sequence length="337" mass="37735">MRKVLVTGSAGFIGYHLCEALLARGDQVTGYDALTDYYDVSLKQARHERLERYDDFVAHVARLEDMDRLAKVTERAQPDVIIHLAAQAGVRFSLENPRSYVDSNVTGSFNVLEAARSANVDHLLMASTSSVYGAARQMPFIETQMTDHPMTIYAATKKASEAMAHSWAHLYDIPITMFRFFTVYGPWGRPDMALFKFTKAILEGKPIDIYNHGEMYRDFTYVDDLVAGIVSLIDAVPPSPRSNAPTIPGDSLSPDAPWRVVNIGNSHKEKLLDFVEAVEAAIGKPAIRNYMDMQPGDVPVTWADAGLLQSLTGKRPETDMREGVARFVRWYRDYYGV</sequence>
<evidence type="ECO:0000259" key="2">
    <source>
        <dbReference type="Pfam" id="PF01370"/>
    </source>
</evidence>
<dbReference type="SUPFAM" id="SSF51735">
    <property type="entry name" value="NAD(P)-binding Rossmann-fold domains"/>
    <property type="match status" value="1"/>
</dbReference>
<dbReference type="InterPro" id="IPR036291">
    <property type="entry name" value="NAD(P)-bd_dom_sf"/>
</dbReference>
<keyword evidence="4" id="KW-1185">Reference proteome</keyword>
<dbReference type="InterPro" id="IPR001509">
    <property type="entry name" value="Epimerase_deHydtase"/>
</dbReference>
<geneLocation type="plasmid" evidence="3 4">
    <name>unnamed4</name>
</geneLocation>
<protein>
    <submittedName>
        <fullName evidence="3">SDR family NAD(P)-dependent oxidoreductase</fullName>
    </submittedName>
</protein>
<dbReference type="Pfam" id="PF01370">
    <property type="entry name" value="Epimerase"/>
    <property type="match status" value="1"/>
</dbReference>
<keyword evidence="1" id="KW-0520">NAD</keyword>
<name>A0A5B8IBI0_9RHOB</name>
<organism evidence="3 4">
    <name type="scientific">Qingshengfaniella alkalisoli</name>
    <dbReference type="NCBI Taxonomy" id="2599296"/>
    <lineage>
        <taxon>Bacteria</taxon>
        <taxon>Pseudomonadati</taxon>
        <taxon>Pseudomonadota</taxon>
        <taxon>Alphaproteobacteria</taxon>
        <taxon>Rhodobacterales</taxon>
        <taxon>Paracoccaceae</taxon>
        <taxon>Qingshengfaniella</taxon>
    </lineage>
</organism>
<dbReference type="Gene3D" id="3.40.50.720">
    <property type="entry name" value="NAD(P)-binding Rossmann-like Domain"/>
    <property type="match status" value="1"/>
</dbReference>
<accession>A0A5B8IBI0</accession>
<feature type="domain" description="NAD-dependent epimerase/dehydratase" evidence="2">
    <location>
        <begin position="4"/>
        <end position="235"/>
    </location>
</feature>
<proteinExistence type="predicted"/>
<dbReference type="Proteomes" id="UP000318483">
    <property type="component" value="Plasmid unnamed4"/>
</dbReference>
<gene>
    <name evidence="3" type="ORF">FPZ52_18015</name>
</gene>
<dbReference type="PANTHER" id="PTHR43574">
    <property type="entry name" value="EPIMERASE-RELATED"/>
    <property type="match status" value="1"/>
</dbReference>
<evidence type="ECO:0000313" key="3">
    <source>
        <dbReference type="EMBL" id="QDY71569.1"/>
    </source>
</evidence>
<keyword evidence="3" id="KW-0614">Plasmid</keyword>
<dbReference type="RefSeq" id="WP_146366983.1">
    <property type="nucleotide sequence ID" value="NZ_CP042265.1"/>
</dbReference>
<evidence type="ECO:0000256" key="1">
    <source>
        <dbReference type="ARBA" id="ARBA00023027"/>
    </source>
</evidence>